<keyword evidence="8" id="KW-0539">Nucleus</keyword>
<gene>
    <name evidence="12" type="ORF">NBO_980gi001</name>
</gene>
<dbReference type="PANTHER" id="PTHR13710:SF153">
    <property type="entry name" value="RECQ-LIKE DNA HELICASE BLM"/>
    <property type="match status" value="1"/>
</dbReference>
<evidence type="ECO:0000256" key="10">
    <source>
        <dbReference type="ARBA" id="ARBA00034808"/>
    </source>
</evidence>
<evidence type="ECO:0000256" key="7">
    <source>
        <dbReference type="ARBA" id="ARBA00023235"/>
    </source>
</evidence>
<keyword evidence="3" id="KW-0378">Hydrolase</keyword>
<evidence type="ECO:0000259" key="11">
    <source>
        <dbReference type="PROSITE" id="PS51192"/>
    </source>
</evidence>
<dbReference type="NCBIfam" id="TIGR00614">
    <property type="entry name" value="recQ_fam"/>
    <property type="match status" value="1"/>
</dbReference>
<dbReference type="EMBL" id="KB909887">
    <property type="protein sequence ID" value="EOB11645.1"/>
    <property type="molecule type" value="Genomic_DNA"/>
</dbReference>
<evidence type="ECO:0000256" key="5">
    <source>
        <dbReference type="ARBA" id="ARBA00022840"/>
    </source>
</evidence>
<evidence type="ECO:0000256" key="6">
    <source>
        <dbReference type="ARBA" id="ARBA00023125"/>
    </source>
</evidence>
<protein>
    <recommendedName>
        <fullName evidence="10">DNA 3'-5' helicase</fullName>
        <ecNumber evidence="10">5.6.2.4</ecNumber>
    </recommendedName>
</protein>
<dbReference type="GO" id="GO:0003677">
    <property type="term" value="F:DNA binding"/>
    <property type="evidence" value="ECO:0007669"/>
    <property type="project" value="UniProtKB-KW"/>
</dbReference>
<evidence type="ECO:0000256" key="2">
    <source>
        <dbReference type="ARBA" id="ARBA00022741"/>
    </source>
</evidence>
<dbReference type="PROSITE" id="PS51192">
    <property type="entry name" value="HELICASE_ATP_BIND_1"/>
    <property type="match status" value="1"/>
</dbReference>
<dbReference type="AlphaFoldDB" id="R0MC61"/>
<organism evidence="12 13">
    <name type="scientific">Nosema bombycis (strain CQ1 / CVCC 102059)</name>
    <name type="common">Microsporidian parasite</name>
    <name type="synonym">Pebrine of silkworm</name>
    <dbReference type="NCBI Taxonomy" id="578461"/>
    <lineage>
        <taxon>Eukaryota</taxon>
        <taxon>Fungi</taxon>
        <taxon>Fungi incertae sedis</taxon>
        <taxon>Microsporidia</taxon>
        <taxon>Nosematidae</taxon>
        <taxon>Nosema</taxon>
    </lineage>
</organism>
<dbReference type="CDD" id="cd17920">
    <property type="entry name" value="DEXHc_RecQ"/>
    <property type="match status" value="1"/>
</dbReference>
<evidence type="ECO:0000256" key="1">
    <source>
        <dbReference type="ARBA" id="ARBA00005446"/>
    </source>
</evidence>
<sequence>MKRKINSQEDSQFLTAVRECEEDDSLIEFTSDLDIEIESHNKRHQSSDSDIEFLSNSDLLERTENFLSVDKNKDNDSKVDSPNIEDIIYSPIEISDEEDEYGDNGDPSLELLNNDDYPMDLDYDYPMDPTTPSHNLPSSSLPLDYFFLKSIFKLKDFRRNQREIIHANLQNEDVFVLMPTGGGKSLCYQIPALIKNGITIIVSPLLSLVQDQITNLLEKNILAMPINSTLSTLERRLAYDLLYSEELICKIFYVTPELIAQSDQFHKSLEFNINRLSNFVIDEAHCVSQWGHDFRPDYKDLGSLKIKYPSIPIIALTATATKKVEIDILKNLNIE</sequence>
<name>R0MC61_NOSB1</name>
<feature type="non-terminal residue" evidence="12">
    <location>
        <position position="335"/>
    </location>
</feature>
<dbReference type="VEuPathDB" id="MicrosporidiaDB:NBO_980gi001"/>
<evidence type="ECO:0000256" key="3">
    <source>
        <dbReference type="ARBA" id="ARBA00022801"/>
    </source>
</evidence>
<keyword evidence="13" id="KW-1185">Reference proteome</keyword>
<keyword evidence="4 12" id="KW-0347">Helicase</keyword>
<dbReference type="GO" id="GO:0005694">
    <property type="term" value="C:chromosome"/>
    <property type="evidence" value="ECO:0007669"/>
    <property type="project" value="TreeGrafter"/>
</dbReference>
<feature type="domain" description="Helicase ATP-binding" evidence="11">
    <location>
        <begin position="165"/>
        <end position="335"/>
    </location>
</feature>
<comment type="similarity">
    <text evidence="1">Belongs to the helicase family. RecQ subfamily.</text>
</comment>
<dbReference type="SMART" id="SM00487">
    <property type="entry name" value="DEXDc"/>
    <property type="match status" value="1"/>
</dbReference>
<dbReference type="GO" id="GO:0005737">
    <property type="term" value="C:cytoplasm"/>
    <property type="evidence" value="ECO:0007669"/>
    <property type="project" value="TreeGrafter"/>
</dbReference>
<dbReference type="HOGENOM" id="CLU_830428_0_0_1"/>
<evidence type="ECO:0000313" key="12">
    <source>
        <dbReference type="EMBL" id="EOB11645.1"/>
    </source>
</evidence>
<dbReference type="GO" id="GO:0005634">
    <property type="term" value="C:nucleus"/>
    <property type="evidence" value="ECO:0007669"/>
    <property type="project" value="TreeGrafter"/>
</dbReference>
<dbReference type="PANTHER" id="PTHR13710">
    <property type="entry name" value="DNA HELICASE RECQ FAMILY MEMBER"/>
    <property type="match status" value="1"/>
</dbReference>
<dbReference type="SUPFAM" id="SSF52540">
    <property type="entry name" value="P-loop containing nucleoside triphosphate hydrolases"/>
    <property type="match status" value="1"/>
</dbReference>
<dbReference type="InterPro" id="IPR002464">
    <property type="entry name" value="DNA/RNA_helicase_DEAH_CS"/>
</dbReference>
<dbReference type="GO" id="GO:0009378">
    <property type="term" value="F:four-way junction helicase activity"/>
    <property type="evidence" value="ECO:0007669"/>
    <property type="project" value="TreeGrafter"/>
</dbReference>
<dbReference type="GO" id="GO:0005524">
    <property type="term" value="F:ATP binding"/>
    <property type="evidence" value="ECO:0007669"/>
    <property type="project" value="UniProtKB-KW"/>
</dbReference>
<evidence type="ECO:0000256" key="9">
    <source>
        <dbReference type="ARBA" id="ARBA00034617"/>
    </source>
</evidence>
<evidence type="ECO:0000313" key="13">
    <source>
        <dbReference type="Proteomes" id="UP000016927"/>
    </source>
</evidence>
<accession>R0MC61</accession>
<dbReference type="PROSITE" id="PS00690">
    <property type="entry name" value="DEAH_ATP_HELICASE"/>
    <property type="match status" value="1"/>
</dbReference>
<dbReference type="InterPro" id="IPR011545">
    <property type="entry name" value="DEAD/DEAH_box_helicase_dom"/>
</dbReference>
<dbReference type="GO" id="GO:0000724">
    <property type="term" value="P:double-strand break repair via homologous recombination"/>
    <property type="evidence" value="ECO:0007669"/>
    <property type="project" value="TreeGrafter"/>
</dbReference>
<comment type="catalytic activity">
    <reaction evidence="9">
        <text>Couples ATP hydrolysis with the unwinding of duplex DNA by translocating in the 3'-5' direction.</text>
        <dbReference type="EC" id="5.6.2.4"/>
    </reaction>
</comment>
<dbReference type="EC" id="5.6.2.4" evidence="10"/>
<keyword evidence="7" id="KW-0413">Isomerase</keyword>
<dbReference type="GO" id="GO:0043138">
    <property type="term" value="F:3'-5' DNA helicase activity"/>
    <property type="evidence" value="ECO:0007669"/>
    <property type="project" value="UniProtKB-EC"/>
</dbReference>
<dbReference type="Proteomes" id="UP000016927">
    <property type="component" value="Unassembled WGS sequence"/>
</dbReference>
<evidence type="ECO:0000256" key="4">
    <source>
        <dbReference type="ARBA" id="ARBA00022806"/>
    </source>
</evidence>
<keyword evidence="6" id="KW-0238">DNA-binding</keyword>
<keyword evidence="2" id="KW-0547">Nucleotide-binding</keyword>
<evidence type="ECO:0000256" key="8">
    <source>
        <dbReference type="ARBA" id="ARBA00023242"/>
    </source>
</evidence>
<proteinExistence type="inferred from homology"/>
<keyword evidence="5" id="KW-0067">ATP-binding</keyword>
<dbReference type="Gene3D" id="3.40.50.300">
    <property type="entry name" value="P-loop containing nucleotide triphosphate hydrolases"/>
    <property type="match status" value="1"/>
</dbReference>
<dbReference type="InterPro" id="IPR027417">
    <property type="entry name" value="P-loop_NTPase"/>
</dbReference>
<dbReference type="InterPro" id="IPR004589">
    <property type="entry name" value="DNA_helicase_ATP-dep_RecQ"/>
</dbReference>
<reference evidence="12 13" key="1">
    <citation type="journal article" date="2013" name="BMC Genomics">
        <title>Comparative genomics of parasitic silkworm microsporidia reveal an association between genome expansion and host adaptation.</title>
        <authorList>
            <person name="Pan G."/>
            <person name="Xu J."/>
            <person name="Li T."/>
            <person name="Xia Q."/>
            <person name="Liu S.L."/>
            <person name="Zhang G."/>
            <person name="Li S."/>
            <person name="Li C."/>
            <person name="Liu H."/>
            <person name="Yang L."/>
            <person name="Liu T."/>
            <person name="Zhang X."/>
            <person name="Wu Z."/>
            <person name="Fan W."/>
            <person name="Dang X."/>
            <person name="Xiang H."/>
            <person name="Tao M."/>
            <person name="Li Y."/>
            <person name="Hu J."/>
            <person name="Li Z."/>
            <person name="Lin L."/>
            <person name="Luo J."/>
            <person name="Geng L."/>
            <person name="Wang L."/>
            <person name="Long M."/>
            <person name="Wan Y."/>
            <person name="He N."/>
            <person name="Zhang Z."/>
            <person name="Lu C."/>
            <person name="Keeling P.J."/>
            <person name="Wang J."/>
            <person name="Xiang Z."/>
            <person name="Zhou Z."/>
        </authorList>
    </citation>
    <scope>NUCLEOTIDE SEQUENCE [LARGE SCALE GENOMIC DNA]</scope>
    <source>
        <strain evidence="13">CQ1 / CVCC 102059</strain>
    </source>
</reference>
<dbReference type="Pfam" id="PF00270">
    <property type="entry name" value="DEAD"/>
    <property type="match status" value="1"/>
</dbReference>
<dbReference type="OrthoDB" id="10261556at2759"/>
<dbReference type="GO" id="GO:0016787">
    <property type="term" value="F:hydrolase activity"/>
    <property type="evidence" value="ECO:0007669"/>
    <property type="project" value="UniProtKB-KW"/>
</dbReference>
<dbReference type="FunFam" id="3.40.50.300:FF:000296">
    <property type="entry name" value="ATP-dependent DNA helicase RecQ"/>
    <property type="match status" value="1"/>
</dbReference>
<dbReference type="STRING" id="578461.R0MC61"/>
<dbReference type="InterPro" id="IPR014001">
    <property type="entry name" value="Helicase_ATP-bd"/>
</dbReference>